<dbReference type="Proteomes" id="UP000243459">
    <property type="component" value="Chromosome 1"/>
</dbReference>
<gene>
    <name evidence="2" type="ORF">A4U43_C01F3160</name>
</gene>
<evidence type="ECO:0000313" key="2">
    <source>
        <dbReference type="EMBL" id="ONK79122.1"/>
    </source>
</evidence>
<dbReference type="PANTHER" id="PTHR37260:SF2">
    <property type="entry name" value="PROTEIN ECERIFERUM 16"/>
    <property type="match status" value="1"/>
</dbReference>
<feature type="region of interest" description="Disordered" evidence="1">
    <location>
        <begin position="359"/>
        <end position="394"/>
    </location>
</feature>
<organism evidence="2 3">
    <name type="scientific">Asparagus officinalis</name>
    <name type="common">Garden asparagus</name>
    <dbReference type="NCBI Taxonomy" id="4686"/>
    <lineage>
        <taxon>Eukaryota</taxon>
        <taxon>Viridiplantae</taxon>
        <taxon>Streptophyta</taxon>
        <taxon>Embryophyta</taxon>
        <taxon>Tracheophyta</taxon>
        <taxon>Spermatophyta</taxon>
        <taxon>Magnoliopsida</taxon>
        <taxon>Liliopsida</taxon>
        <taxon>Asparagales</taxon>
        <taxon>Asparagaceae</taxon>
        <taxon>Asparagoideae</taxon>
        <taxon>Asparagus</taxon>
    </lineage>
</organism>
<reference evidence="3" key="1">
    <citation type="journal article" date="2017" name="Nat. Commun.">
        <title>The asparagus genome sheds light on the origin and evolution of a young Y chromosome.</title>
        <authorList>
            <person name="Harkess A."/>
            <person name="Zhou J."/>
            <person name="Xu C."/>
            <person name="Bowers J.E."/>
            <person name="Van der Hulst R."/>
            <person name="Ayyampalayam S."/>
            <person name="Mercati F."/>
            <person name="Riccardi P."/>
            <person name="McKain M.R."/>
            <person name="Kakrana A."/>
            <person name="Tang H."/>
            <person name="Ray J."/>
            <person name="Groenendijk J."/>
            <person name="Arikit S."/>
            <person name="Mathioni S.M."/>
            <person name="Nakano M."/>
            <person name="Shan H."/>
            <person name="Telgmann-Rauber A."/>
            <person name="Kanno A."/>
            <person name="Yue Z."/>
            <person name="Chen H."/>
            <person name="Li W."/>
            <person name="Chen Y."/>
            <person name="Xu X."/>
            <person name="Zhang Y."/>
            <person name="Luo S."/>
            <person name="Chen H."/>
            <person name="Gao J."/>
            <person name="Mao Z."/>
            <person name="Pires J.C."/>
            <person name="Luo M."/>
            <person name="Kudrna D."/>
            <person name="Wing R.A."/>
            <person name="Meyers B.C."/>
            <person name="Yi K."/>
            <person name="Kong H."/>
            <person name="Lavrijsen P."/>
            <person name="Sunseri F."/>
            <person name="Falavigna A."/>
            <person name="Ye Y."/>
            <person name="Leebens-Mack J.H."/>
            <person name="Chen G."/>
        </authorList>
    </citation>
    <scope>NUCLEOTIDE SEQUENCE [LARGE SCALE GENOMIC DNA]</scope>
    <source>
        <strain evidence="3">cv. DH0086</strain>
    </source>
</reference>
<dbReference type="Gramene" id="ONK79122">
    <property type="protein sequence ID" value="ONK79122"/>
    <property type="gene ID" value="A4U43_C01F3160"/>
</dbReference>
<evidence type="ECO:0000313" key="3">
    <source>
        <dbReference type="Proteomes" id="UP000243459"/>
    </source>
</evidence>
<dbReference type="EMBL" id="CM007381">
    <property type="protein sequence ID" value="ONK79122.1"/>
    <property type="molecule type" value="Genomic_DNA"/>
</dbReference>
<feature type="compositionally biased region" description="Basic and acidic residues" evidence="1">
    <location>
        <begin position="258"/>
        <end position="272"/>
    </location>
</feature>
<accession>A0A5P1FLW5</accession>
<dbReference type="OrthoDB" id="685075at2759"/>
<feature type="region of interest" description="Disordered" evidence="1">
    <location>
        <begin position="243"/>
        <end position="272"/>
    </location>
</feature>
<name>A0A5P1FLW5_ASPOF</name>
<sequence>MDPKASAKSKRTQTQQARRAHAPPAAIAHKKKAAAAAAAEERASTTRSLPSNWDRYEDPDEEIDANLGSKEAGDGEVKPKSKGADFSYLIEQARSQPKDFSSRGVDEVSSEFMRGGSSMLSTRGKGLLSMCGDNNFIVDDDSASSYEVPFLSMDLNALATQLSKLKLSQLLSIESDLLPEELNDEEAETTSASKEREISETAEFNHVFESQASRSSPVLVNNAGIQTHSNFMFKNDERNLEAEAGENRPDISPSSSSKQEDTSETRSHKTDRFEAAAAEAELDMLLDSLTETNISGSTNFGSVAPNIGHDSDSSREVAKTSIDDSIDNLLAETSSKQAQNSHFGLTSIEDSIDDLLAVTSASLEEQKPAANQQNKGTDSPSKAMEDFDSWLDTL</sequence>
<proteinExistence type="predicted"/>
<dbReference type="InterPro" id="IPR053342">
    <property type="entry name" value="Exosome_cofactor/PTGS_suppr"/>
</dbReference>
<feature type="region of interest" description="Disordered" evidence="1">
    <location>
        <begin position="293"/>
        <end position="320"/>
    </location>
</feature>
<dbReference type="PANTHER" id="PTHR37260">
    <property type="entry name" value="PHOSPHORELAY PROTEIN"/>
    <property type="match status" value="1"/>
</dbReference>
<dbReference type="OMA" id="VTEIEIC"/>
<keyword evidence="3" id="KW-1185">Reference proteome</keyword>
<feature type="compositionally biased region" description="Polar residues" evidence="1">
    <location>
        <begin position="359"/>
        <end position="380"/>
    </location>
</feature>
<feature type="compositionally biased region" description="Basic and acidic residues" evidence="1">
    <location>
        <begin position="309"/>
        <end position="320"/>
    </location>
</feature>
<feature type="region of interest" description="Disordered" evidence="1">
    <location>
        <begin position="1"/>
        <end position="83"/>
    </location>
</feature>
<feature type="compositionally biased region" description="Basic and acidic residues" evidence="1">
    <location>
        <begin position="71"/>
        <end position="83"/>
    </location>
</feature>
<dbReference type="AlphaFoldDB" id="A0A5P1FLW5"/>
<evidence type="ECO:0000256" key="1">
    <source>
        <dbReference type="SAM" id="MobiDB-lite"/>
    </source>
</evidence>
<protein>
    <submittedName>
        <fullName evidence="2">Uncharacterized protein</fullName>
    </submittedName>
</protein>
<feature type="region of interest" description="Disordered" evidence="1">
    <location>
        <begin position="181"/>
        <end position="201"/>
    </location>
</feature>